<keyword evidence="2" id="KW-1185">Reference proteome</keyword>
<evidence type="ECO:0000313" key="1">
    <source>
        <dbReference type="EMBL" id="KIR81081.1"/>
    </source>
</evidence>
<reference evidence="1 2" key="1">
    <citation type="submission" date="2015-01" db="EMBL/GenBank/DDBJ databases">
        <title>The Genome Sequence of Cryptococcus gattii EJB2.</title>
        <authorList>
            <consortium name="The Broad Institute Genomics Platform"/>
            <person name="Cuomo C."/>
            <person name="Litvintseva A."/>
            <person name="Chen Y."/>
            <person name="Heitman J."/>
            <person name="Sun S."/>
            <person name="Springer D."/>
            <person name="Dromer F."/>
            <person name="Young S."/>
            <person name="Zeng Q."/>
            <person name="Gargeya S."/>
            <person name="Abouelleil A."/>
            <person name="Alvarado L."/>
            <person name="Chapman S.B."/>
            <person name="Gainer-Dewar J."/>
            <person name="Goldberg J."/>
            <person name="Griggs A."/>
            <person name="Gujja S."/>
            <person name="Hansen M."/>
            <person name="Howarth C."/>
            <person name="Imamovic A."/>
            <person name="Larimer J."/>
            <person name="Murphy C."/>
            <person name="Naylor J."/>
            <person name="Pearson M."/>
            <person name="Priest M."/>
            <person name="Roberts A."/>
            <person name="Saif S."/>
            <person name="Shea T."/>
            <person name="Sykes S."/>
            <person name="Wortman J."/>
            <person name="Nusbaum C."/>
            <person name="Birren B."/>
        </authorList>
    </citation>
    <scope>NUCLEOTIDE SEQUENCE [LARGE SCALE GENOMIC DNA]</scope>
    <source>
        <strain evidence="1 2">EJB2</strain>
    </source>
</reference>
<sequence length="589" mass="67167">MLVLHHEFLRQFEQAPHTARQTHVARRAGHLTKATQAHIATLEKPIFAVPGHLSVFDLFPDFDKVRHAVVNPMHALLEGTLPFYLRKVMVLGRYCGAPPAGWADDEKVASVCTTDSEGEGSDATVCRCVLPRSKTDGKPIFTQAHLCRLEQMMEEVVYPPYIDRIAKEFFTKLSKPTAAQWRTFGEVLGPLVMPWLWAEAADDGKSHPQEELSVTLKLFAVIRYILQSSISEAHVAQLRQNIDDFRSLVSKQHPFLPARVTNFHAIQHIPDDILAHGPVFGWWLFALERLKGNIKHIKMGCRNMVQEQVVALPALLRQRFALQHLKKVVQSEIDLPDTTGYRKRLVDGFRLGGLDVGGEDDNGDLYFYGNSGLDQEFSIDLLSRRRRSEGSTDKEVFRRFLSDYLPRTAQTLIHPTDEAITNSFVFHHELVVRGYRFRPLDPTFNEEWIVNRAAQVPFLLNRKNACSFVECRPPLRRFAEFHQPTMTGILWSVFSHTRRTPDGRIMSHRLFGVFRWFKPSIVYGYQYDEEKTLDIQVFSQNQLSPPFFFPIHAKSLPGIHPVALVSIPQKSSAPSGTKVIVTIPIARHT</sequence>
<accession>A0ABR5BZM8</accession>
<protein>
    <submittedName>
        <fullName evidence="1">Uncharacterized protein</fullName>
    </submittedName>
</protein>
<dbReference type="Proteomes" id="UP000054272">
    <property type="component" value="Unassembled WGS sequence"/>
</dbReference>
<evidence type="ECO:0000313" key="2">
    <source>
        <dbReference type="Proteomes" id="UP000054272"/>
    </source>
</evidence>
<dbReference type="EMBL" id="KN848615">
    <property type="protein sequence ID" value="KIR81081.1"/>
    <property type="molecule type" value="Genomic_DNA"/>
</dbReference>
<organism evidence="1 2">
    <name type="scientific">Cryptococcus gattii EJB2</name>
    <dbReference type="NCBI Taxonomy" id="1296103"/>
    <lineage>
        <taxon>Eukaryota</taxon>
        <taxon>Fungi</taxon>
        <taxon>Dikarya</taxon>
        <taxon>Basidiomycota</taxon>
        <taxon>Agaricomycotina</taxon>
        <taxon>Tremellomycetes</taxon>
        <taxon>Tremellales</taxon>
        <taxon>Cryptococcaceae</taxon>
        <taxon>Cryptococcus</taxon>
        <taxon>Cryptococcus gattii species complex</taxon>
    </lineage>
</organism>
<gene>
    <name evidence="1" type="ORF">I306_01794</name>
</gene>
<dbReference type="PANTHER" id="PTHR31912:SF34">
    <property type="entry name" value="NOTOCHORD-RELATED PROTEIN"/>
    <property type="match status" value="1"/>
</dbReference>
<name>A0ABR5BZM8_9TREE</name>
<proteinExistence type="predicted"/>
<dbReference type="PANTHER" id="PTHR31912">
    <property type="entry name" value="IP13529P"/>
    <property type="match status" value="1"/>
</dbReference>